<dbReference type="AlphaFoldDB" id="A0A430F8L6"/>
<evidence type="ECO:0000256" key="6">
    <source>
        <dbReference type="ARBA" id="ARBA00023088"/>
    </source>
</evidence>
<keyword evidence="8" id="KW-0472">Membrane</keyword>
<keyword evidence="6" id="KW-0572">Peptidoglycan-anchor</keyword>
<evidence type="ECO:0008006" key="13">
    <source>
        <dbReference type="Google" id="ProtNLM"/>
    </source>
</evidence>
<evidence type="ECO:0000256" key="2">
    <source>
        <dbReference type="ARBA" id="ARBA00007257"/>
    </source>
</evidence>
<reference evidence="11 12" key="1">
    <citation type="submission" date="2018-09" db="EMBL/GenBank/DDBJ databases">
        <title>Characterization of the phylogenetic diversity of five novel species belonging to the genus Bifidobacterium.</title>
        <authorList>
            <person name="Lugli G.A."/>
            <person name="Duranti S."/>
            <person name="Milani C."/>
        </authorList>
    </citation>
    <scope>NUCLEOTIDE SEQUENCE [LARGE SCALE GENOMIC DNA]</scope>
    <source>
        <strain evidence="11 12">2020B</strain>
    </source>
</reference>
<dbReference type="InterPro" id="IPR013783">
    <property type="entry name" value="Ig-like_fold"/>
</dbReference>
<feature type="domain" description="SpaA-like prealbumin fold" evidence="9">
    <location>
        <begin position="446"/>
        <end position="535"/>
    </location>
</feature>
<evidence type="ECO:0000256" key="5">
    <source>
        <dbReference type="ARBA" id="ARBA00022729"/>
    </source>
</evidence>
<sequence>MVSRSGHTAQSRRLQHNTTGFGRMLMVLVAVLASAAMALPAALMSAIPADAKEVSGQIETHATLSEHTIQDTVAVQLNLDFTIPNHTVHAGDTATLTWPSGYVSYTTERFDVKDDDGGVVAVGTCQRGDSKVIFTFTDYVDSHSNITGNVALAFMVDQGHKPEKGKQPFNLQFGGRTITGGDLEYIDMSHDDKNEKFAKYGWQLPDTRDTIQYALRINGAGVPTMNNLTVTDTLGTPGTSYIRDSFQVQRGHFIIDDAGQFDLDGATDVTDQYPKPQFSADGKSFTMQLGNLTDGEGLLVLYRVQANYTPANGEVFENSATATYDGDEDVPRSWTVKWQSASGMANGYNYAIDLSKYDEDGAALAGAQFTVTRDRTGVVEGTMTTDAQGHASIGKLLADDYTITETKAPEGYDTADPVHVTEADLQHAPAKTFAVRVTDRRTAYAIHLTKVDAADANTKLAGATFTVTDGTGSVVGTMVTGADGTASLSGLALDDYTLTESKAPEGYNLDTKPIRVTKEQLRNDARTAEVTVTNAKTPTEPTQPTEPDTPDTPDTPTEPTTPTKPTVPATPAQPTTPTQPRAATPTQSPLAKTGAGIAAIMAAALALAAASGILYLIALRKRIR</sequence>
<dbReference type="PANTHER" id="PTHR36108">
    <property type="entry name" value="COLOSSIN-B-RELATED"/>
    <property type="match status" value="1"/>
</dbReference>
<name>A0A430F8L6_9BIFI</name>
<dbReference type="Gene3D" id="2.60.40.1280">
    <property type="match status" value="1"/>
</dbReference>
<dbReference type="SUPFAM" id="SSF49401">
    <property type="entry name" value="Bacterial adhesins"/>
    <property type="match status" value="2"/>
</dbReference>
<proteinExistence type="inferred from homology"/>
<keyword evidence="8" id="KW-1133">Transmembrane helix</keyword>
<accession>A0A430F8L6</accession>
<protein>
    <recommendedName>
        <fullName evidence="13">Collagen-binding protein</fullName>
    </recommendedName>
</protein>
<dbReference type="InterPro" id="IPR011252">
    <property type="entry name" value="Fibrogen-bd_dom1"/>
</dbReference>
<evidence type="ECO:0000256" key="4">
    <source>
        <dbReference type="ARBA" id="ARBA00022525"/>
    </source>
</evidence>
<dbReference type="OrthoDB" id="134475at2"/>
<evidence type="ECO:0000256" key="8">
    <source>
        <dbReference type="SAM" id="Phobius"/>
    </source>
</evidence>
<dbReference type="PANTHER" id="PTHR36108:SF13">
    <property type="entry name" value="COLOSSIN-B-RELATED"/>
    <property type="match status" value="1"/>
</dbReference>
<evidence type="ECO:0000256" key="3">
    <source>
        <dbReference type="ARBA" id="ARBA00022512"/>
    </source>
</evidence>
<keyword evidence="4" id="KW-0964">Secreted</keyword>
<dbReference type="Gene3D" id="2.60.40.740">
    <property type="match status" value="1"/>
</dbReference>
<keyword evidence="3" id="KW-0134">Cell wall</keyword>
<evidence type="ECO:0000313" key="12">
    <source>
        <dbReference type="Proteomes" id="UP000288052"/>
    </source>
</evidence>
<feature type="compositionally biased region" description="Basic and acidic residues" evidence="7">
    <location>
        <begin position="518"/>
        <end position="527"/>
    </location>
</feature>
<evidence type="ECO:0000313" key="11">
    <source>
        <dbReference type="EMBL" id="RSX49173.1"/>
    </source>
</evidence>
<organism evidence="11 12">
    <name type="scientific">Bifidobacterium castoris</name>
    <dbReference type="NCBI Taxonomy" id="2306972"/>
    <lineage>
        <taxon>Bacteria</taxon>
        <taxon>Bacillati</taxon>
        <taxon>Actinomycetota</taxon>
        <taxon>Actinomycetes</taxon>
        <taxon>Bifidobacteriales</taxon>
        <taxon>Bifidobacteriaceae</taxon>
        <taxon>Bifidobacterium</taxon>
    </lineage>
</organism>
<dbReference type="Pfam" id="PF17961">
    <property type="entry name" value="Big_8"/>
    <property type="match status" value="1"/>
</dbReference>
<evidence type="ECO:0000256" key="7">
    <source>
        <dbReference type="SAM" id="MobiDB-lite"/>
    </source>
</evidence>
<dbReference type="GO" id="GO:0005975">
    <property type="term" value="P:carbohydrate metabolic process"/>
    <property type="evidence" value="ECO:0007669"/>
    <property type="project" value="UniProtKB-ARBA"/>
</dbReference>
<evidence type="ECO:0000259" key="10">
    <source>
        <dbReference type="Pfam" id="PF17961"/>
    </source>
</evidence>
<comment type="similarity">
    <text evidence="2">Belongs to the serine-aspartate repeat-containing protein (SDr) family.</text>
</comment>
<dbReference type="InterPro" id="IPR041033">
    <property type="entry name" value="SpaA_PFL_dom_1"/>
</dbReference>
<dbReference type="Gene3D" id="2.60.40.10">
    <property type="entry name" value="Immunoglobulins"/>
    <property type="match status" value="2"/>
</dbReference>
<gene>
    <name evidence="11" type="ORF">D2E22_0593</name>
</gene>
<dbReference type="Pfam" id="PF17802">
    <property type="entry name" value="SpaA"/>
    <property type="match status" value="2"/>
</dbReference>
<feature type="domain" description="SpaA-like prealbumin fold" evidence="9">
    <location>
        <begin position="352"/>
        <end position="418"/>
    </location>
</feature>
<dbReference type="Proteomes" id="UP000288052">
    <property type="component" value="Unassembled WGS sequence"/>
</dbReference>
<feature type="domain" description="SDR-like Ig" evidence="10">
    <location>
        <begin position="70"/>
        <end position="164"/>
    </location>
</feature>
<comment type="caution">
    <text evidence="11">The sequence shown here is derived from an EMBL/GenBank/DDBJ whole genome shotgun (WGS) entry which is preliminary data.</text>
</comment>
<dbReference type="SUPFAM" id="SSF49478">
    <property type="entry name" value="Cna protein B-type domain"/>
    <property type="match status" value="2"/>
</dbReference>
<dbReference type="RefSeq" id="WP_126031644.1">
    <property type="nucleotide sequence ID" value="NZ_QXGI01000002.1"/>
</dbReference>
<feature type="region of interest" description="Disordered" evidence="7">
    <location>
        <begin position="518"/>
        <end position="589"/>
    </location>
</feature>
<evidence type="ECO:0000259" key="9">
    <source>
        <dbReference type="Pfam" id="PF17802"/>
    </source>
</evidence>
<comment type="subcellular location">
    <subcellularLocation>
        <location evidence="1">Secreted</location>
        <location evidence="1">Cell wall</location>
        <topology evidence="1">Peptidoglycan-anchor</topology>
    </subcellularLocation>
</comment>
<dbReference type="InterPro" id="IPR041171">
    <property type="entry name" value="SDR_Ig"/>
</dbReference>
<feature type="compositionally biased region" description="Low complexity" evidence="7">
    <location>
        <begin position="537"/>
        <end position="587"/>
    </location>
</feature>
<keyword evidence="8" id="KW-0812">Transmembrane</keyword>
<keyword evidence="5" id="KW-0732">Signal</keyword>
<evidence type="ECO:0000256" key="1">
    <source>
        <dbReference type="ARBA" id="ARBA00004168"/>
    </source>
</evidence>
<keyword evidence="12" id="KW-1185">Reference proteome</keyword>
<dbReference type="InterPro" id="IPR008966">
    <property type="entry name" value="Adhesion_dom_sf"/>
</dbReference>
<feature type="transmembrane region" description="Helical" evidence="8">
    <location>
        <begin position="595"/>
        <end position="618"/>
    </location>
</feature>
<dbReference type="EMBL" id="QXGI01000002">
    <property type="protein sequence ID" value="RSX49173.1"/>
    <property type="molecule type" value="Genomic_DNA"/>
</dbReference>
<dbReference type="GO" id="GO:0007155">
    <property type="term" value="P:cell adhesion"/>
    <property type="evidence" value="ECO:0007669"/>
    <property type="project" value="InterPro"/>
</dbReference>